<dbReference type="SUPFAM" id="SSF46929">
    <property type="entry name" value="DNA helicase RuvA subunit, C-terminal domain"/>
    <property type="match status" value="1"/>
</dbReference>
<keyword evidence="3" id="KW-0238">DNA-binding</keyword>
<dbReference type="GO" id="GO:0005524">
    <property type="term" value="F:ATP binding"/>
    <property type="evidence" value="ECO:0007669"/>
    <property type="project" value="InterPro"/>
</dbReference>
<dbReference type="GO" id="GO:0009378">
    <property type="term" value="F:four-way junction helicase activity"/>
    <property type="evidence" value="ECO:0007669"/>
    <property type="project" value="InterPro"/>
</dbReference>
<dbReference type="InterPro" id="IPR012340">
    <property type="entry name" value="NA-bd_OB-fold"/>
</dbReference>
<dbReference type="InterPro" id="IPR003583">
    <property type="entry name" value="Hlx-hairpin-Hlx_DNA-bd_motif"/>
</dbReference>
<accession>A0A3B0VC13</accession>
<dbReference type="Pfam" id="PF14520">
    <property type="entry name" value="HHH_5"/>
    <property type="match status" value="1"/>
</dbReference>
<evidence type="ECO:0000256" key="1">
    <source>
        <dbReference type="ARBA" id="ARBA00022490"/>
    </source>
</evidence>
<reference evidence="6" key="1">
    <citation type="submission" date="2018-06" db="EMBL/GenBank/DDBJ databases">
        <authorList>
            <person name="Zhirakovskaya E."/>
        </authorList>
    </citation>
    <scope>NUCLEOTIDE SEQUENCE</scope>
</reference>
<dbReference type="InterPro" id="IPR000085">
    <property type="entry name" value="RuvA"/>
</dbReference>
<evidence type="ECO:0000256" key="2">
    <source>
        <dbReference type="ARBA" id="ARBA00022763"/>
    </source>
</evidence>
<gene>
    <name evidence="6" type="ORF">MNBD_DELTA02-479</name>
</gene>
<dbReference type="SMART" id="SM00278">
    <property type="entry name" value="HhH1"/>
    <property type="match status" value="2"/>
</dbReference>
<dbReference type="Gene3D" id="1.10.150.20">
    <property type="entry name" value="5' to 3' exonuclease, C-terminal subdomain"/>
    <property type="match status" value="1"/>
</dbReference>
<evidence type="ECO:0000313" key="6">
    <source>
        <dbReference type="EMBL" id="VAW34379.1"/>
    </source>
</evidence>
<dbReference type="GO" id="GO:0016787">
    <property type="term" value="F:hydrolase activity"/>
    <property type="evidence" value="ECO:0007669"/>
    <property type="project" value="UniProtKB-KW"/>
</dbReference>
<dbReference type="InterPro" id="IPR011114">
    <property type="entry name" value="RuvA_C"/>
</dbReference>
<dbReference type="SUPFAM" id="SSF50249">
    <property type="entry name" value="Nucleic acid-binding proteins"/>
    <property type="match status" value="1"/>
</dbReference>
<dbReference type="GO" id="GO:0003677">
    <property type="term" value="F:DNA binding"/>
    <property type="evidence" value="ECO:0007669"/>
    <property type="project" value="UniProtKB-KW"/>
</dbReference>
<dbReference type="CDD" id="cd14332">
    <property type="entry name" value="UBA_RuvA_C"/>
    <property type="match status" value="1"/>
</dbReference>
<keyword evidence="6" id="KW-0347">Helicase</keyword>
<name>A0A3B0VC13_9ZZZZ</name>
<dbReference type="GO" id="GO:0006310">
    <property type="term" value="P:DNA recombination"/>
    <property type="evidence" value="ECO:0007669"/>
    <property type="project" value="InterPro"/>
</dbReference>
<dbReference type="InterPro" id="IPR036267">
    <property type="entry name" value="RuvA_C_sf"/>
</dbReference>
<evidence type="ECO:0000256" key="3">
    <source>
        <dbReference type="ARBA" id="ARBA00023125"/>
    </source>
</evidence>
<dbReference type="GO" id="GO:0009379">
    <property type="term" value="C:Holliday junction helicase complex"/>
    <property type="evidence" value="ECO:0007669"/>
    <property type="project" value="InterPro"/>
</dbReference>
<keyword evidence="1" id="KW-0963">Cytoplasm</keyword>
<dbReference type="SUPFAM" id="SSF47781">
    <property type="entry name" value="RuvA domain 2-like"/>
    <property type="match status" value="1"/>
</dbReference>
<dbReference type="Gene3D" id="2.40.50.140">
    <property type="entry name" value="Nucleic acid-binding proteins"/>
    <property type="match status" value="1"/>
</dbReference>
<protein>
    <submittedName>
        <fullName evidence="6">Holliday junction ATP-dependent DNA helicase RuvA</fullName>
        <ecNumber evidence="6">3.6.4.12</ecNumber>
    </submittedName>
</protein>
<dbReference type="HAMAP" id="MF_00031">
    <property type="entry name" value="DNA_HJ_migration_RuvA"/>
    <property type="match status" value="1"/>
</dbReference>
<feature type="domain" description="Helix-hairpin-helix DNA-binding motif class 1" evidence="5">
    <location>
        <begin position="108"/>
        <end position="127"/>
    </location>
</feature>
<dbReference type="GO" id="GO:0006281">
    <property type="term" value="P:DNA repair"/>
    <property type="evidence" value="ECO:0007669"/>
    <property type="project" value="UniProtKB-KW"/>
</dbReference>
<dbReference type="InterPro" id="IPR013849">
    <property type="entry name" value="DNA_helicase_Holl-junc_RuvA_I"/>
</dbReference>
<dbReference type="Pfam" id="PF01330">
    <property type="entry name" value="RuvA_N"/>
    <property type="match status" value="1"/>
</dbReference>
<feature type="domain" description="Helix-hairpin-helix DNA-binding motif class 1" evidence="5">
    <location>
        <begin position="73"/>
        <end position="92"/>
    </location>
</feature>
<proteinExistence type="inferred from homology"/>
<dbReference type="EC" id="3.6.4.12" evidence="6"/>
<dbReference type="Gene3D" id="1.10.8.10">
    <property type="entry name" value="DNA helicase RuvA subunit, C-terminal domain"/>
    <property type="match status" value="1"/>
</dbReference>
<dbReference type="InterPro" id="IPR010994">
    <property type="entry name" value="RuvA_2-like"/>
</dbReference>
<organism evidence="6">
    <name type="scientific">hydrothermal vent metagenome</name>
    <dbReference type="NCBI Taxonomy" id="652676"/>
    <lineage>
        <taxon>unclassified sequences</taxon>
        <taxon>metagenomes</taxon>
        <taxon>ecological metagenomes</taxon>
    </lineage>
</organism>
<evidence type="ECO:0000256" key="4">
    <source>
        <dbReference type="ARBA" id="ARBA00023204"/>
    </source>
</evidence>
<dbReference type="Pfam" id="PF07499">
    <property type="entry name" value="RuvA_C"/>
    <property type="match status" value="1"/>
</dbReference>
<sequence length="206" mass="21545">MIAHIRGILLSKTPELVTVDVGGVGYELSIPVSNYYNLPEAGIEVEFFVSTFIRDDAIRLYGFLSGIEKELFTLLITVTGVGPKLARNILSGAGIEELVKIIATGDVVALKALPGLGKKTSERLILELREKITALSVLPAGASGAALAGLNEAAPGGGLHDDVVSALGNLGYKEGPAREAVKKAAAGSADEEDFERLFKAALRAMA</sequence>
<keyword evidence="6" id="KW-0547">Nucleotide-binding</keyword>
<keyword evidence="4" id="KW-0234">DNA repair</keyword>
<keyword evidence="2" id="KW-0227">DNA damage</keyword>
<dbReference type="EMBL" id="UOEZ01000001">
    <property type="protein sequence ID" value="VAW34379.1"/>
    <property type="molecule type" value="Genomic_DNA"/>
</dbReference>
<keyword evidence="6" id="KW-0067">ATP-binding</keyword>
<evidence type="ECO:0000259" key="5">
    <source>
        <dbReference type="SMART" id="SM00278"/>
    </source>
</evidence>
<dbReference type="AlphaFoldDB" id="A0A3B0VC13"/>
<keyword evidence="6" id="KW-0378">Hydrolase</keyword>
<dbReference type="NCBIfam" id="TIGR00084">
    <property type="entry name" value="ruvA"/>
    <property type="match status" value="1"/>
</dbReference>